<accession>A0ABQ6P4Y5</accession>
<reference evidence="15 16" key="1">
    <citation type="submission" date="2023-06" db="EMBL/GenBank/DDBJ databases">
        <title>Draft genome sequence of Novosphingobium sp. strain IK01.</title>
        <authorList>
            <person name="Hatamoto M."/>
            <person name="Ikarashi T."/>
            <person name="Yamaguchi T."/>
        </authorList>
    </citation>
    <scope>NUCLEOTIDE SEQUENCE [LARGE SCALE GENOMIC DNA]</scope>
    <source>
        <strain evidence="15 16">IK01</strain>
    </source>
</reference>
<evidence type="ECO:0000259" key="13">
    <source>
        <dbReference type="Pfam" id="PF00593"/>
    </source>
</evidence>
<evidence type="ECO:0000256" key="11">
    <source>
        <dbReference type="RuleBase" id="RU003357"/>
    </source>
</evidence>
<evidence type="ECO:0000256" key="2">
    <source>
        <dbReference type="ARBA" id="ARBA00022448"/>
    </source>
</evidence>
<comment type="similarity">
    <text evidence="10 11">Belongs to the TonB-dependent receptor family.</text>
</comment>
<dbReference type="Gene3D" id="2.40.170.20">
    <property type="entry name" value="TonB-dependent receptor, beta-barrel domain"/>
    <property type="match status" value="1"/>
</dbReference>
<dbReference type="Pfam" id="PF07715">
    <property type="entry name" value="Plug"/>
    <property type="match status" value="1"/>
</dbReference>
<keyword evidence="3 10" id="KW-1134">Transmembrane beta strand</keyword>
<keyword evidence="16" id="KW-1185">Reference proteome</keyword>
<comment type="caution">
    <text evidence="15">The sequence shown here is derived from an EMBL/GenBank/DDBJ whole genome shotgun (WGS) entry which is preliminary data.</text>
</comment>
<evidence type="ECO:0000259" key="14">
    <source>
        <dbReference type="Pfam" id="PF07715"/>
    </source>
</evidence>
<feature type="domain" description="TonB-dependent receptor plug" evidence="14">
    <location>
        <begin position="75"/>
        <end position="184"/>
    </location>
</feature>
<name>A0ABQ6P4Y5_9SPHN</name>
<keyword evidence="2 10" id="KW-0813">Transport</keyword>
<keyword evidence="9 10" id="KW-0998">Cell outer membrane</keyword>
<evidence type="ECO:0000256" key="3">
    <source>
        <dbReference type="ARBA" id="ARBA00022452"/>
    </source>
</evidence>
<evidence type="ECO:0000313" key="15">
    <source>
        <dbReference type="EMBL" id="GMM60323.1"/>
    </source>
</evidence>
<gene>
    <name evidence="15" type="ORF">NUTIK01_11000</name>
</gene>
<evidence type="ECO:0000256" key="12">
    <source>
        <dbReference type="SAM" id="SignalP"/>
    </source>
</evidence>
<dbReference type="PROSITE" id="PS52016">
    <property type="entry name" value="TONB_DEPENDENT_REC_3"/>
    <property type="match status" value="1"/>
</dbReference>
<evidence type="ECO:0000256" key="6">
    <source>
        <dbReference type="ARBA" id="ARBA00023077"/>
    </source>
</evidence>
<dbReference type="InterPro" id="IPR012910">
    <property type="entry name" value="Plug_dom"/>
</dbReference>
<evidence type="ECO:0000313" key="16">
    <source>
        <dbReference type="Proteomes" id="UP001187221"/>
    </source>
</evidence>
<feature type="chain" id="PRO_5047165535" evidence="12">
    <location>
        <begin position="30"/>
        <end position="718"/>
    </location>
</feature>
<keyword evidence="4 10" id="KW-0812">Transmembrane</keyword>
<dbReference type="Gene3D" id="2.170.130.10">
    <property type="entry name" value="TonB-dependent receptor, plug domain"/>
    <property type="match status" value="1"/>
</dbReference>
<dbReference type="EMBL" id="BTFW01000001">
    <property type="protein sequence ID" value="GMM60323.1"/>
    <property type="molecule type" value="Genomic_DNA"/>
</dbReference>
<protein>
    <submittedName>
        <fullName evidence="15">TonB-dependent receptor</fullName>
    </submittedName>
</protein>
<keyword evidence="5 12" id="KW-0732">Signal</keyword>
<evidence type="ECO:0000256" key="1">
    <source>
        <dbReference type="ARBA" id="ARBA00004571"/>
    </source>
</evidence>
<dbReference type="Proteomes" id="UP001187221">
    <property type="component" value="Unassembled WGS sequence"/>
</dbReference>
<evidence type="ECO:0000256" key="10">
    <source>
        <dbReference type="PROSITE-ProRule" id="PRU01360"/>
    </source>
</evidence>
<comment type="subcellular location">
    <subcellularLocation>
        <location evidence="1 10">Cell outer membrane</location>
        <topology evidence="1 10">Multi-pass membrane protein</topology>
    </subcellularLocation>
</comment>
<evidence type="ECO:0000256" key="9">
    <source>
        <dbReference type="ARBA" id="ARBA00023237"/>
    </source>
</evidence>
<organism evidence="15 16">
    <name type="scientific">Novosphingobium pituita</name>
    <dbReference type="NCBI Taxonomy" id="3056842"/>
    <lineage>
        <taxon>Bacteria</taxon>
        <taxon>Pseudomonadati</taxon>
        <taxon>Pseudomonadota</taxon>
        <taxon>Alphaproteobacteria</taxon>
        <taxon>Sphingomonadales</taxon>
        <taxon>Sphingomonadaceae</taxon>
        <taxon>Novosphingobium</taxon>
    </lineage>
</organism>
<feature type="domain" description="TonB-dependent receptor-like beta-barrel" evidence="13">
    <location>
        <begin position="243"/>
        <end position="687"/>
    </location>
</feature>
<dbReference type="RefSeq" id="WP_317974127.1">
    <property type="nucleotide sequence ID" value="NZ_BTFW01000001.1"/>
</dbReference>
<keyword evidence="6 11" id="KW-0798">TonB box</keyword>
<keyword evidence="8 15" id="KW-0675">Receptor</keyword>
<dbReference type="InterPro" id="IPR000531">
    <property type="entry name" value="Beta-barrel_TonB"/>
</dbReference>
<dbReference type="InterPro" id="IPR039426">
    <property type="entry name" value="TonB-dep_rcpt-like"/>
</dbReference>
<proteinExistence type="inferred from homology"/>
<evidence type="ECO:0000256" key="8">
    <source>
        <dbReference type="ARBA" id="ARBA00023170"/>
    </source>
</evidence>
<dbReference type="InterPro" id="IPR036942">
    <property type="entry name" value="Beta-barrel_TonB_sf"/>
</dbReference>
<evidence type="ECO:0000256" key="7">
    <source>
        <dbReference type="ARBA" id="ARBA00023136"/>
    </source>
</evidence>
<dbReference type="InterPro" id="IPR037066">
    <property type="entry name" value="Plug_dom_sf"/>
</dbReference>
<dbReference type="PANTHER" id="PTHR30069:SF29">
    <property type="entry name" value="HEMOGLOBIN AND HEMOGLOBIN-HAPTOGLOBIN-BINDING PROTEIN 1-RELATED"/>
    <property type="match status" value="1"/>
</dbReference>
<feature type="signal peptide" evidence="12">
    <location>
        <begin position="1"/>
        <end position="29"/>
    </location>
</feature>
<evidence type="ECO:0000256" key="4">
    <source>
        <dbReference type="ARBA" id="ARBA00022692"/>
    </source>
</evidence>
<dbReference type="Pfam" id="PF00593">
    <property type="entry name" value="TonB_dep_Rec_b-barrel"/>
    <property type="match status" value="1"/>
</dbReference>
<dbReference type="SUPFAM" id="SSF56935">
    <property type="entry name" value="Porins"/>
    <property type="match status" value="1"/>
</dbReference>
<evidence type="ECO:0000256" key="5">
    <source>
        <dbReference type="ARBA" id="ARBA00022729"/>
    </source>
</evidence>
<dbReference type="PANTHER" id="PTHR30069">
    <property type="entry name" value="TONB-DEPENDENT OUTER MEMBRANE RECEPTOR"/>
    <property type="match status" value="1"/>
</dbReference>
<keyword evidence="7 10" id="KW-0472">Membrane</keyword>
<sequence length="718" mass="75070">MHAGVNSLSRLTVSALALVAALSGVAALADTAADTAANIGADTGEAPAPAASTPISGPVIVVTGQGLDATPAAPAYSTQTIDRERLLATASGRIDDALLNIAGLQQFRRSDSRASNPSSQGITLRALGGNATSRTLVLLDGVPMADPFFGYIPFSAISPERLASVRVQRGGGSGAFGAGAVAGTIDMTSAGPAQMGLFNGEVMADDRGETSLSGALAPRLGQGFAVLTGRWDRGQGFWTTPESQRDFASVRARYESWSTGLRTVVPVSPDIELQGRIAAFSDKRTLRFAGATTGISGQDASLRLVGRGRWQFDALAYVQARDFNAVTAGSTPASQHRPTLDQYGTPSTGLGAKFELRPPVGGGHVLKLGTDWRRAEGESKENAISTVTGLVTARRRAGGRTDDVGFFAEDDWTLGPVVLTAGGRLDRWAITQGHYQELNPAGTVVTATSVGDPAVAPRSGWYGSWRAGAVVHAASWLALRGSGYTGLRMPTLNELYRSFRVTAPNSTTITNRNPALANERLLGFEGGIDLTPARGVTLSVTGFDNKVRDAIANVTLSTVTSGASTTTTRERRNVGAVHARGVEVATRIERGQVALSGSFAYTDAKVEAPGTNMDGMRPSQTPRIAGSATLSWSPAPRWTGALTVRHTGLAYEDDLQSAPLAPATTLDAFAQIPLTTWASLTLRGENLFDETIVTRNSGGSIDIGTPRTLWAGLRIGLR</sequence>